<proteinExistence type="predicted"/>
<feature type="transmembrane region" description="Helical" evidence="2">
    <location>
        <begin position="59"/>
        <end position="80"/>
    </location>
</feature>
<organism evidence="3 4">
    <name type="scientific">Amycolatopsis jiangsuensis</name>
    <dbReference type="NCBI Taxonomy" id="1181879"/>
    <lineage>
        <taxon>Bacteria</taxon>
        <taxon>Bacillati</taxon>
        <taxon>Actinomycetota</taxon>
        <taxon>Actinomycetes</taxon>
        <taxon>Pseudonocardiales</taxon>
        <taxon>Pseudonocardiaceae</taxon>
        <taxon>Amycolatopsis</taxon>
    </lineage>
</organism>
<keyword evidence="2" id="KW-0812">Transmembrane</keyword>
<accession>A0A840J313</accession>
<comment type="caution">
    <text evidence="3">The sequence shown here is derived from an EMBL/GenBank/DDBJ whole genome shotgun (WGS) entry which is preliminary data.</text>
</comment>
<gene>
    <name evidence="3" type="ORF">BJY18_005935</name>
</gene>
<dbReference type="EMBL" id="JACHMG010000001">
    <property type="protein sequence ID" value="MBB4688450.1"/>
    <property type="molecule type" value="Genomic_DNA"/>
</dbReference>
<dbReference type="Gene3D" id="2.160.20.80">
    <property type="entry name" value="E3 ubiquitin-protein ligase SopA"/>
    <property type="match status" value="1"/>
</dbReference>
<evidence type="ECO:0000256" key="2">
    <source>
        <dbReference type="SAM" id="Phobius"/>
    </source>
</evidence>
<sequence length="319" mass="34859">MSLSPRGRIACVPSPSRVLSTRAIAWWAAGLLLVAGLAASLLLLLFGGGSPEDSARLDALRTAANIVVGTGGAAALLLAARRQRSAELDLEQKDHDATQRRITEMYGKAADQLGSDKAPVRLAGLYALERLAQDHEEQRQTIVNVLCAYLRMPEPGDAATAAEELQVRKAAQRILMLHLRPGGEAEPMGSYWPDIDLDLSGARLVTFTLTHCRIRSLTCYRTEFHSFATFRGTAFHSKADFHEAVFTDRVDFRGTVFGTDRENFHGARFEKQAEFGIKSDARLDGALAKPGYKRVWPPGWSEQPGADGWARLGRSGVSE</sequence>
<evidence type="ECO:0000256" key="1">
    <source>
        <dbReference type="SAM" id="MobiDB-lite"/>
    </source>
</evidence>
<evidence type="ECO:0008006" key="5">
    <source>
        <dbReference type="Google" id="ProtNLM"/>
    </source>
</evidence>
<dbReference type="RefSeq" id="WP_221458008.1">
    <property type="nucleotide sequence ID" value="NZ_JACHMG010000001.1"/>
</dbReference>
<keyword evidence="2" id="KW-0472">Membrane</keyword>
<name>A0A840J313_9PSEU</name>
<feature type="transmembrane region" description="Helical" evidence="2">
    <location>
        <begin position="24"/>
        <end position="47"/>
    </location>
</feature>
<dbReference type="AlphaFoldDB" id="A0A840J313"/>
<protein>
    <recommendedName>
        <fullName evidence="5">Pentapeptide repeat protein</fullName>
    </recommendedName>
</protein>
<evidence type="ECO:0000313" key="3">
    <source>
        <dbReference type="EMBL" id="MBB4688450.1"/>
    </source>
</evidence>
<keyword evidence="4" id="KW-1185">Reference proteome</keyword>
<dbReference type="Proteomes" id="UP000581769">
    <property type="component" value="Unassembled WGS sequence"/>
</dbReference>
<keyword evidence="2" id="KW-1133">Transmembrane helix</keyword>
<feature type="region of interest" description="Disordered" evidence="1">
    <location>
        <begin position="300"/>
        <end position="319"/>
    </location>
</feature>
<evidence type="ECO:0000313" key="4">
    <source>
        <dbReference type="Proteomes" id="UP000581769"/>
    </source>
</evidence>
<reference evidence="3 4" key="1">
    <citation type="submission" date="2020-08" db="EMBL/GenBank/DDBJ databases">
        <title>Sequencing the genomes of 1000 actinobacteria strains.</title>
        <authorList>
            <person name="Klenk H.-P."/>
        </authorList>
    </citation>
    <scope>NUCLEOTIDE SEQUENCE [LARGE SCALE GENOMIC DNA]</scope>
    <source>
        <strain evidence="3 4">DSM 45859</strain>
    </source>
</reference>